<protein>
    <submittedName>
        <fullName evidence="2">Uncharacterized protein</fullName>
    </submittedName>
</protein>
<gene>
    <name evidence="2" type="primary">106071604</name>
</gene>
<evidence type="ECO:0000256" key="1">
    <source>
        <dbReference type="SAM" id="MobiDB-lite"/>
    </source>
</evidence>
<feature type="region of interest" description="Disordered" evidence="1">
    <location>
        <begin position="1"/>
        <end position="31"/>
    </location>
</feature>
<accession>A0A2C9M3R0</accession>
<proteinExistence type="predicted"/>
<name>A0A2C9M3R0_BIOGL</name>
<dbReference type="EnsemblMetazoa" id="BGLB038175-RB">
    <property type="protein sequence ID" value="BGLB038175-PB"/>
    <property type="gene ID" value="BGLB038175"/>
</dbReference>
<evidence type="ECO:0000313" key="3">
    <source>
        <dbReference type="Proteomes" id="UP000076420"/>
    </source>
</evidence>
<dbReference type="VEuPathDB" id="VectorBase:BGLB038175"/>
<evidence type="ECO:0000313" key="2">
    <source>
        <dbReference type="EnsemblMetazoa" id="BGLB038175-PB"/>
    </source>
</evidence>
<sequence>MLKLLPLSPQKRPKNLLLRKNPNRKKLKRNLNQPEVEVDPKVPLEAKRRRVLKRSEHGSSSNWQLQEGTLGYNKMRDNFKTIFNLEYVCVAKYCAGLL</sequence>
<organism evidence="2 3">
    <name type="scientific">Biomphalaria glabrata</name>
    <name type="common">Bloodfluke planorb</name>
    <name type="synonym">Freshwater snail</name>
    <dbReference type="NCBI Taxonomy" id="6526"/>
    <lineage>
        <taxon>Eukaryota</taxon>
        <taxon>Metazoa</taxon>
        <taxon>Spiralia</taxon>
        <taxon>Lophotrochozoa</taxon>
        <taxon>Mollusca</taxon>
        <taxon>Gastropoda</taxon>
        <taxon>Heterobranchia</taxon>
        <taxon>Euthyneura</taxon>
        <taxon>Panpulmonata</taxon>
        <taxon>Hygrophila</taxon>
        <taxon>Lymnaeoidea</taxon>
        <taxon>Planorbidae</taxon>
        <taxon>Biomphalaria</taxon>
    </lineage>
</organism>
<reference evidence="2" key="1">
    <citation type="submission" date="2020-05" db="UniProtKB">
        <authorList>
            <consortium name="EnsemblMetazoa"/>
        </authorList>
    </citation>
    <scope>IDENTIFICATION</scope>
    <source>
        <strain evidence="2">BB02</strain>
    </source>
</reference>
<dbReference type="Proteomes" id="UP000076420">
    <property type="component" value="Unassembled WGS sequence"/>
</dbReference>
<dbReference type="AlphaFoldDB" id="A0A2C9M3R0"/>